<dbReference type="PANTHER" id="PTHR35601:SF1">
    <property type="entry name" value="TOXIN RELE"/>
    <property type="match status" value="1"/>
</dbReference>
<gene>
    <name evidence="4" type="ORF">LMG28140_01065</name>
</gene>
<dbReference type="InterPro" id="IPR035093">
    <property type="entry name" value="RelE/ParE_toxin_dom_sf"/>
</dbReference>
<feature type="region of interest" description="Disordered" evidence="3">
    <location>
        <begin position="81"/>
        <end position="122"/>
    </location>
</feature>
<keyword evidence="5" id="KW-1185">Reference proteome</keyword>
<dbReference type="SUPFAM" id="SSF143011">
    <property type="entry name" value="RelE-like"/>
    <property type="match status" value="1"/>
</dbReference>
<comment type="similarity">
    <text evidence="1">Belongs to the RelE toxin family.</text>
</comment>
<evidence type="ECO:0000256" key="1">
    <source>
        <dbReference type="ARBA" id="ARBA00006226"/>
    </source>
</evidence>
<comment type="caution">
    <text evidence="4">The sequence shown here is derived from an EMBL/GenBank/DDBJ whole genome shotgun (WGS) entry which is preliminary data.</text>
</comment>
<accession>A0ABN7HH39</accession>
<protein>
    <recommendedName>
        <fullName evidence="6">Type II toxin-antitoxin system mRNA interferase toxin, RelE/StbE family</fullName>
    </recommendedName>
</protein>
<dbReference type="RefSeq" id="WP_201641232.1">
    <property type="nucleotide sequence ID" value="NZ_CAJHCP010000002.1"/>
</dbReference>
<dbReference type="EMBL" id="CAJHCP010000002">
    <property type="protein sequence ID" value="CAD6518262.1"/>
    <property type="molecule type" value="Genomic_DNA"/>
</dbReference>
<reference evidence="4 5" key="1">
    <citation type="submission" date="2020-10" db="EMBL/GenBank/DDBJ databases">
        <authorList>
            <person name="Peeters C."/>
        </authorList>
    </citation>
    <scope>NUCLEOTIDE SEQUENCE [LARGE SCALE GENOMIC DNA]</scope>
    <source>
        <strain evidence="4 5">LMG 28140</strain>
    </source>
</reference>
<organism evidence="4 5">
    <name type="scientific">Paraburkholderia metrosideri</name>
    <dbReference type="NCBI Taxonomy" id="580937"/>
    <lineage>
        <taxon>Bacteria</taxon>
        <taxon>Pseudomonadati</taxon>
        <taxon>Pseudomonadota</taxon>
        <taxon>Betaproteobacteria</taxon>
        <taxon>Burkholderiales</taxon>
        <taxon>Burkholderiaceae</taxon>
        <taxon>Paraburkholderia</taxon>
    </lineage>
</organism>
<dbReference type="Pfam" id="PF05016">
    <property type="entry name" value="ParE_toxin"/>
    <property type="match status" value="1"/>
</dbReference>
<dbReference type="Proteomes" id="UP000598032">
    <property type="component" value="Unassembled WGS sequence"/>
</dbReference>
<proteinExistence type="inferred from homology"/>
<name>A0ABN7HH39_9BURK</name>
<sequence>MPYSLDFVESAAKEWAKLDSDLKRRFAKKLEDRLENPRVPHDALRKMNDCYRIKLRAQGYRLIYRVEDETITVLVLAGGKREKSEVYDDAQDANKTRSTSKYRRSGSGRMESRHTVLPTGPA</sequence>
<evidence type="ECO:0000256" key="3">
    <source>
        <dbReference type="SAM" id="MobiDB-lite"/>
    </source>
</evidence>
<keyword evidence="2" id="KW-1277">Toxin-antitoxin system</keyword>
<evidence type="ECO:0000313" key="4">
    <source>
        <dbReference type="EMBL" id="CAD6518262.1"/>
    </source>
</evidence>
<evidence type="ECO:0008006" key="6">
    <source>
        <dbReference type="Google" id="ProtNLM"/>
    </source>
</evidence>
<evidence type="ECO:0000256" key="2">
    <source>
        <dbReference type="ARBA" id="ARBA00022649"/>
    </source>
</evidence>
<dbReference type="Gene3D" id="3.30.2310.20">
    <property type="entry name" value="RelE-like"/>
    <property type="match status" value="1"/>
</dbReference>
<dbReference type="InterPro" id="IPR007712">
    <property type="entry name" value="RelE/ParE_toxin"/>
</dbReference>
<evidence type="ECO:0000313" key="5">
    <source>
        <dbReference type="Proteomes" id="UP000598032"/>
    </source>
</evidence>
<dbReference type="PANTHER" id="PTHR35601">
    <property type="entry name" value="TOXIN RELE"/>
    <property type="match status" value="1"/>
</dbReference>